<dbReference type="InParanoid" id="A0A165ZPJ2"/>
<keyword evidence="2" id="KW-1185">Reference proteome</keyword>
<dbReference type="AlphaFoldDB" id="A0A165ZPJ2"/>
<gene>
    <name evidence="1" type="ORF">EXIGLDRAFT_623906</name>
</gene>
<dbReference type="Pfam" id="PF18759">
    <property type="entry name" value="Plavaka"/>
    <property type="match status" value="1"/>
</dbReference>
<dbReference type="OrthoDB" id="3239511at2759"/>
<name>A0A165ZPJ2_EXIGL</name>
<organism evidence="1 2">
    <name type="scientific">Exidia glandulosa HHB12029</name>
    <dbReference type="NCBI Taxonomy" id="1314781"/>
    <lineage>
        <taxon>Eukaryota</taxon>
        <taxon>Fungi</taxon>
        <taxon>Dikarya</taxon>
        <taxon>Basidiomycota</taxon>
        <taxon>Agaricomycotina</taxon>
        <taxon>Agaricomycetes</taxon>
        <taxon>Auriculariales</taxon>
        <taxon>Exidiaceae</taxon>
        <taxon>Exidia</taxon>
    </lineage>
</organism>
<proteinExistence type="predicted"/>
<protein>
    <submittedName>
        <fullName evidence="1">Uncharacterized protein</fullName>
    </submittedName>
</protein>
<accession>A0A165ZPJ2</accession>
<feature type="non-terminal residue" evidence="1">
    <location>
        <position position="441"/>
    </location>
</feature>
<dbReference type="Proteomes" id="UP000077266">
    <property type="component" value="Unassembled WGS sequence"/>
</dbReference>
<reference evidence="1 2" key="1">
    <citation type="journal article" date="2016" name="Mol. Biol. Evol.">
        <title>Comparative Genomics of Early-Diverging Mushroom-Forming Fungi Provides Insights into the Origins of Lignocellulose Decay Capabilities.</title>
        <authorList>
            <person name="Nagy L.G."/>
            <person name="Riley R."/>
            <person name="Tritt A."/>
            <person name="Adam C."/>
            <person name="Daum C."/>
            <person name="Floudas D."/>
            <person name="Sun H."/>
            <person name="Yadav J.S."/>
            <person name="Pangilinan J."/>
            <person name="Larsson K.H."/>
            <person name="Matsuura K."/>
            <person name="Barry K."/>
            <person name="Labutti K."/>
            <person name="Kuo R."/>
            <person name="Ohm R.A."/>
            <person name="Bhattacharya S.S."/>
            <person name="Shirouzu T."/>
            <person name="Yoshinaga Y."/>
            <person name="Martin F.M."/>
            <person name="Grigoriev I.V."/>
            <person name="Hibbett D.S."/>
        </authorList>
    </citation>
    <scope>NUCLEOTIDE SEQUENCE [LARGE SCALE GENOMIC DNA]</scope>
    <source>
        <strain evidence="1 2">HHB12029</strain>
    </source>
</reference>
<dbReference type="InterPro" id="IPR041078">
    <property type="entry name" value="Plavaka"/>
</dbReference>
<evidence type="ECO:0000313" key="2">
    <source>
        <dbReference type="Proteomes" id="UP000077266"/>
    </source>
</evidence>
<dbReference type="STRING" id="1314781.A0A165ZPJ2"/>
<dbReference type="EMBL" id="KV426215">
    <property type="protein sequence ID" value="KZV84669.1"/>
    <property type="molecule type" value="Genomic_DNA"/>
</dbReference>
<sequence length="441" mass="49261">MSVTSDQSGIPYFRIVYHPHSRQSEKIVPLDGAQSSLLDGVPAVLGSGPRPLLSASRPWAPFRSYADFTFAEIMVNRRASGHEIDQELHLIDSQWSKGGSALSFRSHRDLKLALEAAKKLVVPFQSGSITENWNGRPMTFSFEYRDPWAWILSLVKDPALAAVSNWHAFRKFYCSDGNEERWYDHPKSATRCWDIEDSLPAPDPYPHVFLGLHVWSDKGLMTKTVKKHPVLARATWLPVEIFSASGNGGGILLILMPIVEHPDGPDADATPDSAFGLFKMRIYQKIYGIVFASLKDHSLFGSAATCGDQSIRVLWPGVLIVSMDGEESYYFCASKATGAKVPCSCCLCKKEDLSRLTLKSRPRTVADMKAVYLYAQTLPSKTAREAYLSASGLRDVPHFLWDFGNSDPYLARSYDELHFDDEGKWGKHLWPLTLERLAALG</sequence>
<evidence type="ECO:0000313" key="1">
    <source>
        <dbReference type="EMBL" id="KZV84669.1"/>
    </source>
</evidence>